<dbReference type="EC" id="2.6.1.18" evidence="28"/>
<evidence type="ECO:0000256" key="28">
    <source>
        <dbReference type="ARBA" id="ARBA00044055"/>
    </source>
</evidence>
<evidence type="ECO:0000256" key="9">
    <source>
        <dbReference type="ARBA" id="ARBA00022946"/>
    </source>
</evidence>
<evidence type="ECO:0000256" key="36">
    <source>
        <dbReference type="ARBA" id="ARBA00048916"/>
    </source>
</evidence>
<comment type="catalytic activity">
    <reaction evidence="33">
        <text>2-oxohexanoate + N(omega),N(omega)-dimethyl-L-arginine = L-2-aminohexanoate + 5-(3,3-dimethylguanidino)-2-oxopentanoate</text>
        <dbReference type="Rhea" id="RHEA:77363"/>
        <dbReference type="ChEBI" id="CHEBI:35177"/>
        <dbReference type="ChEBI" id="CHEBI:58326"/>
        <dbReference type="ChEBI" id="CHEBI:58455"/>
        <dbReference type="ChEBI" id="CHEBI:197301"/>
    </reaction>
</comment>
<comment type="catalytic activity">
    <reaction evidence="27">
        <text>2-oxopentanoate + N(omega),N(omega)-dimethyl-L-arginine = 5-(3,3-dimethylguanidino)-2-oxopentanoate + L-2-aminopentanoate</text>
        <dbReference type="Rhea" id="RHEA:77359"/>
        <dbReference type="ChEBI" id="CHEBI:28644"/>
        <dbReference type="ChEBI" id="CHEBI:58326"/>
        <dbReference type="ChEBI" id="CHEBI:58441"/>
        <dbReference type="ChEBI" id="CHEBI:197301"/>
    </reaction>
</comment>
<protein>
    <recommendedName>
        <fullName evidence="13">Alanine--glyoxylate aminotransferase 2, mitochondrial</fullName>
        <ecNumber evidence="28">2.6.1.18</ecNumber>
        <ecNumber evidence="12">2.6.1.40</ecNumber>
        <ecNumber evidence="5">2.6.1.44</ecNumber>
    </recommendedName>
    <alternativeName>
        <fullName evidence="14">(R)-3-amino-2-methylpropionate--pyruvate transaminase</fullName>
    </alternativeName>
    <alternativeName>
        <fullName evidence="16">Beta-ALAAT II</fullName>
    </alternativeName>
    <alternativeName>
        <fullName evidence="17">Beta-alanine-pyruvate aminotransferase</fullName>
    </alternativeName>
    <alternativeName>
        <fullName evidence="30">D-3-aminoisobutyrate-pyruvate aminotransferase</fullName>
    </alternativeName>
    <alternativeName>
        <fullName evidence="15">D-AIBAT</fullName>
    </alternativeName>
    <alternativeName>
        <fullName evidence="29">D-beta-aminoisobutyrate-pyruvate aminotransferase</fullName>
    </alternativeName>
</protein>
<evidence type="ECO:0000256" key="30">
    <source>
        <dbReference type="ARBA" id="ARBA00044258"/>
    </source>
</evidence>
<name>A0ABP1NJY3_XYLVO</name>
<evidence type="ECO:0000256" key="6">
    <source>
        <dbReference type="ARBA" id="ARBA00022576"/>
    </source>
</evidence>
<comment type="subunit">
    <text evidence="4">Homotetramer.</text>
</comment>
<comment type="catalytic activity">
    <reaction evidence="18">
        <text>N(omega),N(omega)-dimethyl-L-arginine + pyruvate = 5-(3,3-dimethylguanidino)-2-oxopentanoate + L-alanine</text>
        <dbReference type="Rhea" id="RHEA:77303"/>
        <dbReference type="ChEBI" id="CHEBI:15361"/>
        <dbReference type="ChEBI" id="CHEBI:57972"/>
        <dbReference type="ChEBI" id="CHEBI:58326"/>
        <dbReference type="ChEBI" id="CHEBI:197301"/>
    </reaction>
</comment>
<evidence type="ECO:0000256" key="7">
    <source>
        <dbReference type="ARBA" id="ARBA00022679"/>
    </source>
</evidence>
<evidence type="ECO:0000256" key="8">
    <source>
        <dbReference type="ARBA" id="ARBA00022898"/>
    </source>
</evidence>
<gene>
    <name evidence="40" type="ORF">XYLVIOL_LOCUS4900</name>
</gene>
<evidence type="ECO:0000256" key="27">
    <source>
        <dbReference type="ARBA" id="ARBA00043826"/>
    </source>
</evidence>
<evidence type="ECO:0000256" key="34">
    <source>
        <dbReference type="ARBA" id="ARBA00048560"/>
    </source>
</evidence>
<comment type="catalytic activity">
    <reaction evidence="22">
        <text>2-oxobutanoate + L-alanine = (2S)-2-aminobutanoate + pyruvate</text>
        <dbReference type="Rhea" id="RHEA:77355"/>
        <dbReference type="ChEBI" id="CHEBI:15361"/>
        <dbReference type="ChEBI" id="CHEBI:16763"/>
        <dbReference type="ChEBI" id="CHEBI:57972"/>
        <dbReference type="ChEBI" id="CHEBI:74359"/>
        <dbReference type="EC" id="2.6.1.44"/>
    </reaction>
</comment>
<dbReference type="PANTHER" id="PTHR45688">
    <property type="match status" value="1"/>
</dbReference>
<evidence type="ECO:0000256" key="1">
    <source>
        <dbReference type="ARBA" id="ARBA00001933"/>
    </source>
</evidence>
<evidence type="ECO:0000256" key="22">
    <source>
        <dbReference type="ARBA" id="ARBA00043751"/>
    </source>
</evidence>
<evidence type="ECO:0000256" key="39">
    <source>
        <dbReference type="RuleBase" id="RU003560"/>
    </source>
</evidence>
<dbReference type="InterPro" id="IPR015421">
    <property type="entry name" value="PyrdxlP-dep_Trfase_major"/>
</dbReference>
<evidence type="ECO:0000256" key="33">
    <source>
        <dbReference type="ARBA" id="ARBA00048500"/>
    </source>
</evidence>
<comment type="catalytic activity">
    <reaction evidence="11">
        <text>glyoxylate + L-alanine = glycine + pyruvate</text>
        <dbReference type="Rhea" id="RHEA:24248"/>
        <dbReference type="ChEBI" id="CHEBI:15361"/>
        <dbReference type="ChEBI" id="CHEBI:36655"/>
        <dbReference type="ChEBI" id="CHEBI:57305"/>
        <dbReference type="ChEBI" id="CHEBI:57972"/>
        <dbReference type="EC" id="2.6.1.44"/>
    </reaction>
    <physiologicalReaction direction="left-to-right" evidence="11">
        <dbReference type="Rhea" id="RHEA:24249"/>
    </physiologicalReaction>
</comment>
<keyword evidence="7" id="KW-0808">Transferase</keyword>
<comment type="caution">
    <text evidence="40">The sequence shown here is derived from an EMBL/GenBank/DDBJ whole genome shotgun (WGS) entry which is preliminary data.</text>
</comment>
<dbReference type="EC" id="2.6.1.40" evidence="12"/>
<dbReference type="PIRSF" id="PIRSF000521">
    <property type="entry name" value="Transaminase_4ab_Lys_Orn"/>
    <property type="match status" value="1"/>
</dbReference>
<dbReference type="InterPro" id="IPR015424">
    <property type="entry name" value="PyrdxlP-dep_Trfase"/>
</dbReference>
<comment type="catalytic activity">
    <reaction evidence="34">
        <text>N(omega),N(omega)-dimethyl-L-arginine + 2-oxobutanoate = 5-(3,3-dimethylguanidino)-2-oxopentanoate + (2S)-2-aminobutanoate</text>
        <dbReference type="Rhea" id="RHEA:77351"/>
        <dbReference type="ChEBI" id="CHEBI:16763"/>
        <dbReference type="ChEBI" id="CHEBI:58326"/>
        <dbReference type="ChEBI" id="CHEBI:74359"/>
        <dbReference type="ChEBI" id="CHEBI:197301"/>
    </reaction>
</comment>
<evidence type="ECO:0000256" key="10">
    <source>
        <dbReference type="ARBA" id="ARBA00023128"/>
    </source>
</evidence>
<dbReference type="InterPro" id="IPR049704">
    <property type="entry name" value="Aminotrans_3_PPA_site"/>
</dbReference>
<evidence type="ECO:0000256" key="38">
    <source>
        <dbReference type="ARBA" id="ARBA00058068"/>
    </source>
</evidence>
<evidence type="ECO:0000256" key="17">
    <source>
        <dbReference type="ARBA" id="ARBA00042669"/>
    </source>
</evidence>
<proteinExistence type="inferred from homology"/>
<evidence type="ECO:0000256" key="29">
    <source>
        <dbReference type="ARBA" id="ARBA00044257"/>
    </source>
</evidence>
<comment type="catalytic activity">
    <reaction evidence="32">
        <text>L-ornithine + glyoxylate = 5-amino-2-oxopentanoate + glycine</text>
        <dbReference type="Rhea" id="RHEA:77331"/>
        <dbReference type="ChEBI" id="CHEBI:36655"/>
        <dbReference type="ChEBI" id="CHEBI:46911"/>
        <dbReference type="ChEBI" id="CHEBI:57305"/>
        <dbReference type="ChEBI" id="CHEBI:58802"/>
    </reaction>
</comment>
<evidence type="ECO:0000256" key="16">
    <source>
        <dbReference type="ARBA" id="ARBA00042611"/>
    </source>
</evidence>
<evidence type="ECO:0000256" key="26">
    <source>
        <dbReference type="ARBA" id="ARBA00043825"/>
    </source>
</evidence>
<evidence type="ECO:0000256" key="24">
    <source>
        <dbReference type="ARBA" id="ARBA00043777"/>
    </source>
</evidence>
<evidence type="ECO:0000256" key="13">
    <source>
        <dbReference type="ARBA" id="ARBA00039862"/>
    </source>
</evidence>
<comment type="catalytic activity">
    <reaction evidence="23">
        <text>N(omega)-methyl-L-arginine + pyruvate = 5-(3-methylguanidino)-2-oxopentanoate + L-alanine</text>
        <dbReference type="Rhea" id="RHEA:77319"/>
        <dbReference type="ChEBI" id="CHEBI:15361"/>
        <dbReference type="ChEBI" id="CHEBI:57972"/>
        <dbReference type="ChEBI" id="CHEBI:114953"/>
        <dbReference type="ChEBI" id="CHEBI:197314"/>
    </reaction>
</comment>
<evidence type="ECO:0000256" key="31">
    <source>
        <dbReference type="ARBA" id="ARBA00047892"/>
    </source>
</evidence>
<evidence type="ECO:0000256" key="14">
    <source>
        <dbReference type="ARBA" id="ARBA00041662"/>
    </source>
</evidence>
<dbReference type="EMBL" id="CAXAJV020001292">
    <property type="protein sequence ID" value="CAL7941247.1"/>
    <property type="molecule type" value="Genomic_DNA"/>
</dbReference>
<dbReference type="InterPro" id="IPR015422">
    <property type="entry name" value="PyrdxlP-dep_Trfase_small"/>
</dbReference>
<comment type="catalytic activity">
    <reaction evidence="37">
        <text>N(omega),N('omega)-dimethyl-L-arginine + glyoxylate = 5-(3,3'-dimethylguanidino)-2-oxopentanoate + glycine</text>
        <dbReference type="Rhea" id="RHEA:77315"/>
        <dbReference type="ChEBI" id="CHEBI:36655"/>
        <dbReference type="ChEBI" id="CHEBI:57305"/>
        <dbReference type="ChEBI" id="CHEBI:197308"/>
        <dbReference type="ChEBI" id="CHEBI:197310"/>
    </reaction>
</comment>
<dbReference type="Gene3D" id="3.40.640.10">
    <property type="entry name" value="Type I PLP-dependent aspartate aminotransferase-like (Major domain)"/>
    <property type="match status" value="1"/>
</dbReference>
<dbReference type="Pfam" id="PF00202">
    <property type="entry name" value="Aminotran_3"/>
    <property type="match status" value="1"/>
</dbReference>
<keyword evidence="41" id="KW-1185">Reference proteome</keyword>
<comment type="subcellular location">
    <subcellularLocation>
        <location evidence="2">Mitochondrion</location>
    </subcellularLocation>
</comment>
<dbReference type="Proteomes" id="UP001642520">
    <property type="component" value="Unassembled WGS sequence"/>
</dbReference>
<comment type="catalytic activity">
    <reaction evidence="24">
        <text>L-ornithine + pyruvate = 5-amino-2-oxopentanoate + L-alanine</text>
        <dbReference type="Rhea" id="RHEA:77327"/>
        <dbReference type="ChEBI" id="CHEBI:15361"/>
        <dbReference type="ChEBI" id="CHEBI:46911"/>
        <dbReference type="ChEBI" id="CHEBI:57972"/>
        <dbReference type="ChEBI" id="CHEBI:58802"/>
    </reaction>
</comment>
<dbReference type="PANTHER" id="PTHR45688:SF3">
    <property type="entry name" value="ALANINE--GLYOXYLATE AMINOTRANSFERASE 2, MITOCHONDRIAL"/>
    <property type="match status" value="1"/>
</dbReference>
<comment type="catalytic activity">
    <reaction evidence="26">
        <text>3-oxopropanoate + L-alanine = beta-alanine + pyruvate</text>
        <dbReference type="Rhea" id="RHEA:14077"/>
        <dbReference type="ChEBI" id="CHEBI:15361"/>
        <dbReference type="ChEBI" id="CHEBI:33190"/>
        <dbReference type="ChEBI" id="CHEBI:57966"/>
        <dbReference type="ChEBI" id="CHEBI:57972"/>
        <dbReference type="EC" id="2.6.1.18"/>
    </reaction>
    <physiologicalReaction direction="right-to-left" evidence="26">
        <dbReference type="Rhea" id="RHEA:14079"/>
    </physiologicalReaction>
</comment>
<evidence type="ECO:0000256" key="18">
    <source>
        <dbReference type="ARBA" id="ARBA00043669"/>
    </source>
</evidence>
<dbReference type="InterPro" id="IPR005814">
    <property type="entry name" value="Aminotrans_3"/>
</dbReference>
<accession>A0ABP1NJY3</accession>
<dbReference type="CDD" id="cd00610">
    <property type="entry name" value="OAT_like"/>
    <property type="match status" value="1"/>
</dbReference>
<evidence type="ECO:0000256" key="35">
    <source>
        <dbReference type="ARBA" id="ARBA00048760"/>
    </source>
</evidence>
<evidence type="ECO:0000256" key="19">
    <source>
        <dbReference type="ARBA" id="ARBA00043679"/>
    </source>
</evidence>
<dbReference type="PROSITE" id="PS00600">
    <property type="entry name" value="AA_TRANSFER_CLASS_3"/>
    <property type="match status" value="1"/>
</dbReference>
<evidence type="ECO:0000256" key="2">
    <source>
        <dbReference type="ARBA" id="ARBA00004173"/>
    </source>
</evidence>
<comment type="catalytic activity">
    <reaction evidence="36">
        <text>oxaloacetate + L-alanine = L-aspartate + pyruvate</text>
        <dbReference type="Rhea" id="RHEA:77347"/>
        <dbReference type="ChEBI" id="CHEBI:15361"/>
        <dbReference type="ChEBI" id="CHEBI:16452"/>
        <dbReference type="ChEBI" id="CHEBI:29991"/>
        <dbReference type="ChEBI" id="CHEBI:57972"/>
    </reaction>
</comment>
<evidence type="ECO:0000256" key="4">
    <source>
        <dbReference type="ARBA" id="ARBA00011881"/>
    </source>
</evidence>
<organism evidence="40 41">
    <name type="scientific">Xylocopa violacea</name>
    <name type="common">Violet carpenter bee</name>
    <name type="synonym">Apis violacea</name>
    <dbReference type="NCBI Taxonomy" id="135666"/>
    <lineage>
        <taxon>Eukaryota</taxon>
        <taxon>Metazoa</taxon>
        <taxon>Ecdysozoa</taxon>
        <taxon>Arthropoda</taxon>
        <taxon>Hexapoda</taxon>
        <taxon>Insecta</taxon>
        <taxon>Pterygota</taxon>
        <taxon>Neoptera</taxon>
        <taxon>Endopterygota</taxon>
        <taxon>Hymenoptera</taxon>
        <taxon>Apocrita</taxon>
        <taxon>Aculeata</taxon>
        <taxon>Apoidea</taxon>
        <taxon>Anthophila</taxon>
        <taxon>Apidae</taxon>
        <taxon>Xylocopa</taxon>
        <taxon>Xylocopa</taxon>
    </lineage>
</organism>
<evidence type="ECO:0000256" key="3">
    <source>
        <dbReference type="ARBA" id="ARBA00008954"/>
    </source>
</evidence>
<evidence type="ECO:0000256" key="37">
    <source>
        <dbReference type="ARBA" id="ARBA00049480"/>
    </source>
</evidence>
<evidence type="ECO:0000256" key="21">
    <source>
        <dbReference type="ARBA" id="ARBA00043749"/>
    </source>
</evidence>
<evidence type="ECO:0000256" key="20">
    <source>
        <dbReference type="ARBA" id="ARBA00043726"/>
    </source>
</evidence>
<evidence type="ECO:0000256" key="23">
    <source>
        <dbReference type="ARBA" id="ARBA00043758"/>
    </source>
</evidence>
<evidence type="ECO:0000256" key="11">
    <source>
        <dbReference type="ARBA" id="ARBA00033660"/>
    </source>
</evidence>
<comment type="similarity">
    <text evidence="3 39">Belongs to the class-III pyridoxal-phosphate-dependent aminotransferase family.</text>
</comment>
<dbReference type="SUPFAM" id="SSF53383">
    <property type="entry name" value="PLP-dependent transferases"/>
    <property type="match status" value="1"/>
</dbReference>
<evidence type="ECO:0000256" key="15">
    <source>
        <dbReference type="ARBA" id="ARBA00041845"/>
    </source>
</evidence>
<evidence type="ECO:0000313" key="41">
    <source>
        <dbReference type="Proteomes" id="UP001642520"/>
    </source>
</evidence>
<evidence type="ECO:0000256" key="5">
    <source>
        <dbReference type="ARBA" id="ARBA00013049"/>
    </source>
</evidence>
<keyword evidence="6" id="KW-0032">Aminotransferase</keyword>
<comment type="catalytic activity">
    <reaction evidence="19">
        <text>(2S)-2-aminobutanoate + glyoxylate = 2-oxobutanoate + glycine</text>
        <dbReference type="Rhea" id="RHEA:77339"/>
        <dbReference type="ChEBI" id="CHEBI:16763"/>
        <dbReference type="ChEBI" id="CHEBI:36655"/>
        <dbReference type="ChEBI" id="CHEBI:57305"/>
        <dbReference type="ChEBI" id="CHEBI:74359"/>
    </reaction>
</comment>
<dbReference type="Gene3D" id="3.90.1150.10">
    <property type="entry name" value="Aspartate Aminotransferase, domain 1"/>
    <property type="match status" value="1"/>
</dbReference>
<keyword evidence="8 39" id="KW-0663">Pyridoxal phosphate</keyword>
<evidence type="ECO:0000256" key="25">
    <source>
        <dbReference type="ARBA" id="ARBA00043798"/>
    </source>
</evidence>
<comment type="catalytic activity">
    <reaction evidence="35">
        <text>N(omega)-methyl-L-arginine + glyoxylate = 5-(3-methylguanidino)-2-oxopentanoate + glycine</text>
        <dbReference type="Rhea" id="RHEA:77323"/>
        <dbReference type="ChEBI" id="CHEBI:36655"/>
        <dbReference type="ChEBI" id="CHEBI:57305"/>
        <dbReference type="ChEBI" id="CHEBI:114953"/>
        <dbReference type="ChEBI" id="CHEBI:197314"/>
    </reaction>
</comment>
<sequence>MPLNKYVRMNLTCTNLSGCMSLKCFTMQMKSFTNGVKDFLKMPDCGYVPSTYRGKNYEETKKAYELIVSPSLKSFYKEPLMIHEGRGQWLWDYRGKRYLDMFGGVATVSVGHSHPKIVAAISEQASKLNHVSSVYMHTHLYEYAEKLIGKFSGKLRVVYLTNSGSEANELAFLMARLYTRNHNIVSLRNGYHGATYGTSASTAMSTWKYPFVTQPSGYLHAVFPDVYKGTWGGSKCRDSIIQVGRRCNCRDEECVASEKYFQEFEELFHFSSSCTCSLAAFVAESIQGIGGAVQYPKYFLQKVYNYVREKGGLCIADEVQTGFGRTGEHFWGFEGHDIKPDIVTLAKGIGNGFPLGAVVTSSEIAKTLNSALHFNTFGGNPLACVVGSTVLDIIEEEGLQQNAQTVGTYLINRFSAFLSEFPNIVGDIRGKGLMIGIELISNSEMKKPLETERMLEIFEDIKNMGVLVGKGGLHANVLRIKPPLCITKEDADFTFAVIKRALKKHEDKYCKQSGT</sequence>
<keyword evidence="10" id="KW-0496">Mitochondrion</keyword>
<evidence type="ECO:0000256" key="32">
    <source>
        <dbReference type="ARBA" id="ARBA00048264"/>
    </source>
</evidence>
<comment type="function">
    <text evidence="38">Multifunctional aminotransferase with a broad substrate specificity. Catalyzes the conversion of glyoxylate to glycine using alanine as the amino donor. Catalyzes metabolism of not L- but the D-isomer of D-beta-aminoisobutyric acid to generate 2-methyl-3-oxopropanoate and alanine. Catalyzes the transfer of the amino group from beta-alanine to pyruvate to yield L-alanine and 3-oxopropanoate. Can metabolize NG-monomethyl-L-arginine (NMMA), asymmetric NG,NG-dimethyl-L-arginine (ADMA) and symmetric NG,N'G-dimethyl-L-arginine (SDMA). ADMA is a potent inhibitor of nitric-oxide (NO) synthase, and this activity provides mechanism through which the kidney regulates blood pressure.</text>
</comment>
<dbReference type="EC" id="2.6.1.44" evidence="5"/>
<comment type="catalytic activity">
    <reaction evidence="21">
        <text>N(omega),N(omega)-dimethyl-L-arginine + oxaloacetate = 5-(3,3-dimethylguanidino)-2-oxopentanoate + L-aspartate</text>
        <dbReference type="Rhea" id="RHEA:77343"/>
        <dbReference type="ChEBI" id="CHEBI:16452"/>
        <dbReference type="ChEBI" id="CHEBI:29991"/>
        <dbReference type="ChEBI" id="CHEBI:58326"/>
        <dbReference type="ChEBI" id="CHEBI:197301"/>
    </reaction>
</comment>
<evidence type="ECO:0000256" key="12">
    <source>
        <dbReference type="ARBA" id="ARBA00039130"/>
    </source>
</evidence>
<comment type="catalytic activity">
    <reaction evidence="31">
        <text>N(omega),N(omega)-dimethyl-L-arginine + glyoxylate = 5-(3,3-dimethylguanidino)-2-oxopentanoate + glycine</text>
        <dbReference type="Rhea" id="RHEA:77311"/>
        <dbReference type="ChEBI" id="CHEBI:36655"/>
        <dbReference type="ChEBI" id="CHEBI:57305"/>
        <dbReference type="ChEBI" id="CHEBI:58326"/>
        <dbReference type="ChEBI" id="CHEBI:197301"/>
    </reaction>
</comment>
<keyword evidence="9" id="KW-0809">Transit peptide</keyword>
<comment type="catalytic activity">
    <reaction evidence="25">
        <text>N(omega),N('omega)-dimethyl-L-arginine + pyruvate = 5-(3,3'-dimethylguanidino)-2-oxopentanoate + L-alanine</text>
        <dbReference type="Rhea" id="RHEA:77307"/>
        <dbReference type="ChEBI" id="CHEBI:15361"/>
        <dbReference type="ChEBI" id="CHEBI:57972"/>
        <dbReference type="ChEBI" id="CHEBI:197308"/>
        <dbReference type="ChEBI" id="CHEBI:197310"/>
    </reaction>
</comment>
<evidence type="ECO:0000313" key="40">
    <source>
        <dbReference type="EMBL" id="CAL7941247.1"/>
    </source>
</evidence>
<comment type="catalytic activity">
    <reaction evidence="20">
        <text>(R)-3-amino-2-methylpropanoate + pyruvate = 2-methyl-3-oxopropanoate + L-alanine</text>
        <dbReference type="Rhea" id="RHEA:18393"/>
        <dbReference type="ChEBI" id="CHEBI:15361"/>
        <dbReference type="ChEBI" id="CHEBI:57700"/>
        <dbReference type="ChEBI" id="CHEBI:57731"/>
        <dbReference type="ChEBI" id="CHEBI:57972"/>
        <dbReference type="EC" id="2.6.1.40"/>
    </reaction>
    <physiologicalReaction direction="left-to-right" evidence="20">
        <dbReference type="Rhea" id="RHEA:18394"/>
    </physiologicalReaction>
</comment>
<reference evidence="40 41" key="1">
    <citation type="submission" date="2024-08" db="EMBL/GenBank/DDBJ databases">
        <authorList>
            <person name="Will J Nash"/>
            <person name="Angela Man"/>
            <person name="Seanna McTaggart"/>
            <person name="Kendall Baker"/>
            <person name="Tom Barker"/>
            <person name="Leah Catchpole"/>
            <person name="Alex Durrant"/>
            <person name="Karim Gharbi"/>
            <person name="Naomi Irish"/>
            <person name="Gemy Kaithakottil"/>
            <person name="Debby Ku"/>
            <person name="Aaliyah Providence"/>
            <person name="Felix Shaw"/>
            <person name="David Swarbreck"/>
            <person name="Chris Watkins"/>
            <person name="Ann M. McCartney"/>
            <person name="Giulio Formenti"/>
            <person name="Alice Mouton"/>
            <person name="Noel Vella"/>
            <person name="Bjorn M von Reumont"/>
            <person name="Adriana Vella"/>
            <person name="Wilfried Haerty"/>
        </authorList>
    </citation>
    <scope>NUCLEOTIDE SEQUENCE [LARGE SCALE GENOMIC DNA]</scope>
</reference>
<comment type="cofactor">
    <cofactor evidence="1">
        <name>pyridoxal 5'-phosphate</name>
        <dbReference type="ChEBI" id="CHEBI:597326"/>
    </cofactor>
</comment>